<gene>
    <name evidence="3" type="ORF">NERG_00606</name>
</gene>
<feature type="domain" description="Nucleoporin NSP1-like C-terminal" evidence="2">
    <location>
        <begin position="11"/>
        <end position="90"/>
    </location>
</feature>
<dbReference type="InterPro" id="IPR007758">
    <property type="entry name" value="Nucleoporin_NSP1_C"/>
</dbReference>
<dbReference type="AlphaFoldDB" id="H8ZAK7"/>
<evidence type="ECO:0000256" key="1">
    <source>
        <dbReference type="SAM" id="MobiDB-lite"/>
    </source>
</evidence>
<evidence type="ECO:0000259" key="2">
    <source>
        <dbReference type="Pfam" id="PF05064"/>
    </source>
</evidence>
<feature type="region of interest" description="Disordered" evidence="1">
    <location>
        <begin position="151"/>
        <end position="170"/>
    </location>
</feature>
<dbReference type="Pfam" id="PF05064">
    <property type="entry name" value="Nsp1_C"/>
    <property type="match status" value="1"/>
</dbReference>
<dbReference type="Proteomes" id="UP000005622">
    <property type="component" value="Unassembled WGS sequence"/>
</dbReference>
<dbReference type="OrthoDB" id="2191708at2759"/>
<accession>H8ZAK7</accession>
<organism evidence="3">
    <name type="scientific">Nematocida ausubeli (strain ATCC PRA-371 / ERTm2)</name>
    <name type="common">Nematode killer fungus</name>
    <dbReference type="NCBI Taxonomy" id="1913371"/>
    <lineage>
        <taxon>Eukaryota</taxon>
        <taxon>Fungi</taxon>
        <taxon>Fungi incertae sedis</taxon>
        <taxon>Microsporidia</taxon>
        <taxon>Nematocida</taxon>
    </lineage>
</organism>
<reference evidence="3" key="1">
    <citation type="submission" date="2011-03" db="EMBL/GenBank/DDBJ databases">
        <title>The Genome Sequence of Nematocida sp1 strain ERTm2.</title>
        <authorList>
            <consortium name="The Broad Institute Genome Sequencing Platform"/>
            <consortium name="The Broad Institute Genome Sequencing Center for Infectious Disease"/>
            <person name="Cuomo C."/>
            <person name="Troemel E."/>
            <person name="Young S.K."/>
            <person name="Zeng Q."/>
            <person name="Gargeya S."/>
            <person name="Fitzgerald M."/>
            <person name="Haas B."/>
            <person name="Abouelleil A."/>
            <person name="Alvarado L."/>
            <person name="Arachchi H.M."/>
            <person name="Berlin A."/>
            <person name="Brown A."/>
            <person name="Chapman S.B."/>
            <person name="Chen Z."/>
            <person name="Dunbar C."/>
            <person name="Freedman E."/>
            <person name="Gearin G."/>
            <person name="Gellesch M."/>
            <person name="Goldberg J."/>
            <person name="Griggs A."/>
            <person name="Gujja S."/>
            <person name="Heilman E.R."/>
            <person name="Heiman D."/>
            <person name="Howarth C."/>
            <person name="Larson L."/>
            <person name="Lui A."/>
            <person name="MacDonald P.J.P."/>
            <person name="Mehta T."/>
            <person name="Montmayeur A."/>
            <person name="Murphy C."/>
            <person name="Neiman D."/>
            <person name="Pearson M."/>
            <person name="Priest M."/>
            <person name="Roberts A."/>
            <person name="Saif S."/>
            <person name="Shea T."/>
            <person name="Shenoy N."/>
            <person name="Sisk P."/>
            <person name="Stolte C."/>
            <person name="Sykes S."/>
            <person name="White J."/>
            <person name="Yandava C."/>
            <person name="Wortman J."/>
            <person name="Nusbaum C."/>
            <person name="Birren B."/>
        </authorList>
    </citation>
    <scope>NUCLEOTIDE SEQUENCE</scope>
    <source>
        <strain evidence="3">ERTm2</strain>
    </source>
</reference>
<name>H8ZAK7_NEMA1</name>
<dbReference type="HOGENOM" id="CLU_1571080_0_0_1"/>
<protein>
    <recommendedName>
        <fullName evidence="2">Nucleoporin NSP1-like C-terminal domain-containing protein</fullName>
    </recommendedName>
</protein>
<sequence length="170" mass="19824">MQLTEEPYHYLQKKVESILEELISELNENVSEFKEISKKVYEVEEVILHSRGKYIKVSKEVEEELKRQNEIEKVLEYFEAEIDKLKQKLQATANYNSAEQRPNYSSIGDISSLITEFNELVSMLDLGIPNKINILLNKNINIINQIEEETDKMSLKPKKKTMNEATDPSK</sequence>
<proteinExistence type="predicted"/>
<evidence type="ECO:0000313" key="3">
    <source>
        <dbReference type="EMBL" id="EHY65910.1"/>
    </source>
</evidence>
<dbReference type="EMBL" id="JH604634">
    <property type="protein sequence ID" value="EHY65910.1"/>
    <property type="molecule type" value="Genomic_DNA"/>
</dbReference>